<dbReference type="Proteomes" id="UP000828390">
    <property type="component" value="Unassembled WGS sequence"/>
</dbReference>
<proteinExistence type="predicted"/>
<dbReference type="GO" id="GO:0005783">
    <property type="term" value="C:endoplasmic reticulum"/>
    <property type="evidence" value="ECO:0007669"/>
    <property type="project" value="TreeGrafter"/>
</dbReference>
<keyword evidence="3" id="KW-0812">Transmembrane</keyword>
<reference evidence="4" key="1">
    <citation type="journal article" date="2019" name="bioRxiv">
        <title>The Genome of the Zebra Mussel, Dreissena polymorpha: A Resource for Invasive Species Research.</title>
        <authorList>
            <person name="McCartney M.A."/>
            <person name="Auch B."/>
            <person name="Kono T."/>
            <person name="Mallez S."/>
            <person name="Zhang Y."/>
            <person name="Obille A."/>
            <person name="Becker A."/>
            <person name="Abrahante J.E."/>
            <person name="Garbe J."/>
            <person name="Badalamenti J.P."/>
            <person name="Herman A."/>
            <person name="Mangelson H."/>
            <person name="Liachko I."/>
            <person name="Sullivan S."/>
            <person name="Sone E.D."/>
            <person name="Koren S."/>
            <person name="Silverstein K.A.T."/>
            <person name="Beckman K.B."/>
            <person name="Gohl D.M."/>
        </authorList>
    </citation>
    <scope>NUCLEOTIDE SEQUENCE</scope>
    <source>
        <strain evidence="4">Duluth1</strain>
        <tissue evidence="4">Whole animal</tissue>
    </source>
</reference>
<dbReference type="OrthoDB" id="10054061at2759"/>
<dbReference type="EMBL" id="JAIWYP010000001">
    <property type="protein sequence ID" value="KAH3882719.1"/>
    <property type="molecule type" value="Genomic_DNA"/>
</dbReference>
<feature type="compositionally biased region" description="Pro residues" evidence="2">
    <location>
        <begin position="91"/>
        <end position="101"/>
    </location>
</feature>
<evidence type="ECO:0000313" key="4">
    <source>
        <dbReference type="EMBL" id="KAH3882719.1"/>
    </source>
</evidence>
<dbReference type="AlphaFoldDB" id="A0A9D4RVK5"/>
<dbReference type="PANTHER" id="PTHR31019">
    <property type="entry name" value="SMALL INTEGRAL MEMBRANE PROTEIN 14"/>
    <property type="match status" value="1"/>
</dbReference>
<keyword evidence="5" id="KW-1185">Reference proteome</keyword>
<dbReference type="InterPro" id="IPR020309">
    <property type="entry name" value="Smim-14"/>
</dbReference>
<dbReference type="PANTHER" id="PTHR31019:SF1">
    <property type="entry name" value="SMALL INTEGRAL MEMBRANE PROTEIN 14"/>
    <property type="match status" value="1"/>
</dbReference>
<dbReference type="Pfam" id="PF11027">
    <property type="entry name" value="DUF2615"/>
    <property type="match status" value="1"/>
</dbReference>
<name>A0A9D4RVK5_DREPO</name>
<evidence type="ECO:0000313" key="5">
    <source>
        <dbReference type="Proteomes" id="UP000828390"/>
    </source>
</evidence>
<keyword evidence="3" id="KW-0472">Membrane</keyword>
<evidence type="ECO:0000256" key="3">
    <source>
        <dbReference type="SAM" id="Phobius"/>
    </source>
</evidence>
<evidence type="ECO:0000256" key="1">
    <source>
        <dbReference type="ARBA" id="ARBA00017902"/>
    </source>
</evidence>
<protein>
    <recommendedName>
        <fullName evidence="1">Small integral membrane protein 14</fullName>
    </recommendedName>
</protein>
<comment type="caution">
    <text evidence="4">The sequence shown here is derived from an EMBL/GenBank/DDBJ whole genome shotgun (WGS) entry which is preliminary data.</text>
</comment>
<gene>
    <name evidence="4" type="ORF">DPMN_006663</name>
</gene>
<accession>A0A9D4RVK5</accession>
<feature type="compositionally biased region" description="Low complexity" evidence="2">
    <location>
        <begin position="80"/>
        <end position="90"/>
    </location>
</feature>
<keyword evidence="3" id="KW-1133">Transmembrane helix</keyword>
<sequence>MADGFDPCECVWNHENAMQRLMNLLRSSQDACTDTQCFNELPGGDQSPDGGFSNMMLMLFGWLVMATALFLFRPRNLRNLGDTKPANNDPGNPPPPAPGVH</sequence>
<reference evidence="4" key="2">
    <citation type="submission" date="2020-11" db="EMBL/GenBank/DDBJ databases">
        <authorList>
            <person name="McCartney M.A."/>
            <person name="Auch B."/>
            <person name="Kono T."/>
            <person name="Mallez S."/>
            <person name="Becker A."/>
            <person name="Gohl D.M."/>
            <person name="Silverstein K.A.T."/>
            <person name="Koren S."/>
            <person name="Bechman K.B."/>
            <person name="Herman A."/>
            <person name="Abrahante J.E."/>
            <person name="Garbe J."/>
        </authorList>
    </citation>
    <scope>NUCLEOTIDE SEQUENCE</scope>
    <source>
        <strain evidence="4">Duluth1</strain>
        <tissue evidence="4">Whole animal</tissue>
    </source>
</reference>
<feature type="region of interest" description="Disordered" evidence="2">
    <location>
        <begin position="80"/>
        <end position="101"/>
    </location>
</feature>
<feature type="transmembrane region" description="Helical" evidence="3">
    <location>
        <begin position="52"/>
        <end position="72"/>
    </location>
</feature>
<evidence type="ECO:0000256" key="2">
    <source>
        <dbReference type="SAM" id="MobiDB-lite"/>
    </source>
</evidence>
<organism evidence="4 5">
    <name type="scientific">Dreissena polymorpha</name>
    <name type="common">Zebra mussel</name>
    <name type="synonym">Mytilus polymorpha</name>
    <dbReference type="NCBI Taxonomy" id="45954"/>
    <lineage>
        <taxon>Eukaryota</taxon>
        <taxon>Metazoa</taxon>
        <taxon>Spiralia</taxon>
        <taxon>Lophotrochozoa</taxon>
        <taxon>Mollusca</taxon>
        <taxon>Bivalvia</taxon>
        <taxon>Autobranchia</taxon>
        <taxon>Heteroconchia</taxon>
        <taxon>Euheterodonta</taxon>
        <taxon>Imparidentia</taxon>
        <taxon>Neoheterodontei</taxon>
        <taxon>Myida</taxon>
        <taxon>Dreissenoidea</taxon>
        <taxon>Dreissenidae</taxon>
        <taxon>Dreissena</taxon>
    </lineage>
</organism>